<reference evidence="2 3" key="1">
    <citation type="submission" date="2021-02" db="EMBL/GenBank/DDBJ databases">
        <title>Porcisia hertigi Genome sequencing and assembly.</title>
        <authorList>
            <person name="Almutairi H."/>
            <person name="Gatherer D."/>
        </authorList>
    </citation>
    <scope>NUCLEOTIDE SEQUENCE [LARGE SCALE GENOMIC DNA]</scope>
    <source>
        <strain evidence="2 3">C119</strain>
    </source>
</reference>
<feature type="region of interest" description="Disordered" evidence="1">
    <location>
        <begin position="268"/>
        <end position="294"/>
    </location>
</feature>
<feature type="region of interest" description="Disordered" evidence="1">
    <location>
        <begin position="208"/>
        <end position="250"/>
    </location>
</feature>
<keyword evidence="3" id="KW-1185">Reference proteome</keyword>
<proteinExistence type="predicted"/>
<dbReference type="AlphaFoldDB" id="A0A836IUX0"/>
<protein>
    <submittedName>
        <fullName evidence="2">Uncharacterized protein</fullName>
    </submittedName>
</protein>
<dbReference type="EMBL" id="JAFJZO010000019">
    <property type="protein sequence ID" value="KAG5507086.1"/>
    <property type="molecule type" value="Genomic_DNA"/>
</dbReference>
<dbReference type="OrthoDB" id="271846at2759"/>
<accession>A0A836IUX0</accession>
<sequence>MLRFSSLGQCPGLVIRPAAFTACRVVAGSCYASSSITATSLTTPEGGTPLRVAYREKSYHFFMNLDDPDATRRRVEENLDRLASEEKKETAAYLHSLLNLVLSHYQRGDFISARDMANYTHQKALVHHSKSSLIYFTATTCAKCADALANEYEAHLQRKEEQSQVSAALTPAPSVVFNAKRAIKKLRADAERYRGIAHRVYHRPDMAFMRGGGDSGDKRWRSSSRNTEGSDTRHTWAEDSSNNSVDEEYMPHMYGPRWQDRRKRPEHAEMKHYYKQQCGTSPMSGGDSRWTVPK</sequence>
<name>A0A836IUX0_9TRYP</name>
<evidence type="ECO:0000313" key="3">
    <source>
        <dbReference type="Proteomes" id="UP000674318"/>
    </source>
</evidence>
<evidence type="ECO:0000256" key="1">
    <source>
        <dbReference type="SAM" id="MobiDB-lite"/>
    </source>
</evidence>
<dbReference type="KEGG" id="phet:94291863"/>
<feature type="compositionally biased region" description="Basic and acidic residues" evidence="1">
    <location>
        <begin position="228"/>
        <end position="237"/>
    </location>
</feature>
<evidence type="ECO:0000313" key="2">
    <source>
        <dbReference type="EMBL" id="KAG5507086.1"/>
    </source>
</evidence>
<dbReference type="GeneID" id="94291863"/>
<dbReference type="Proteomes" id="UP000674318">
    <property type="component" value="Unassembled WGS sequence"/>
</dbReference>
<organism evidence="2 3">
    <name type="scientific">Porcisia hertigi</name>
    <dbReference type="NCBI Taxonomy" id="2761500"/>
    <lineage>
        <taxon>Eukaryota</taxon>
        <taxon>Discoba</taxon>
        <taxon>Euglenozoa</taxon>
        <taxon>Kinetoplastea</taxon>
        <taxon>Metakinetoplastina</taxon>
        <taxon>Trypanosomatida</taxon>
        <taxon>Trypanosomatidae</taxon>
        <taxon>Leishmaniinae</taxon>
        <taxon>Porcisia</taxon>
    </lineage>
</organism>
<dbReference type="RefSeq" id="XP_067757812.1">
    <property type="nucleotide sequence ID" value="XM_067901786.1"/>
</dbReference>
<comment type="caution">
    <text evidence="2">The sequence shown here is derived from an EMBL/GenBank/DDBJ whole genome shotgun (WGS) entry which is preliminary data.</text>
</comment>
<gene>
    <name evidence="2" type="ORF">JKF63_05832</name>
</gene>